<reference evidence="7 8" key="1">
    <citation type="submission" date="2024-04" db="EMBL/GenBank/DDBJ databases">
        <title>draft genome sequnece of Paenibacillus filicis.</title>
        <authorList>
            <person name="Kim D.-U."/>
        </authorList>
    </citation>
    <scope>NUCLEOTIDE SEQUENCE [LARGE SCALE GENOMIC DNA]</scope>
    <source>
        <strain evidence="7 8">KACC14197</strain>
    </source>
</reference>
<evidence type="ECO:0000256" key="5">
    <source>
        <dbReference type="HAMAP-Rule" id="MF_01256"/>
    </source>
</evidence>
<keyword evidence="7" id="KW-0808">Transferase</keyword>
<dbReference type="InterPro" id="IPR034660">
    <property type="entry name" value="DinB/YfiT-like"/>
</dbReference>
<dbReference type="EMBL" id="JBBPCC010000027">
    <property type="protein sequence ID" value="MEK8132239.1"/>
    <property type="molecule type" value="Genomic_DNA"/>
</dbReference>
<evidence type="ECO:0000256" key="2">
    <source>
        <dbReference type="ARBA" id="ARBA00022723"/>
    </source>
</evidence>
<dbReference type="Proteomes" id="UP001469365">
    <property type="component" value="Unassembled WGS sequence"/>
</dbReference>
<dbReference type="Gene3D" id="1.20.120.450">
    <property type="entry name" value="dinb family like domain"/>
    <property type="match status" value="1"/>
</dbReference>
<dbReference type="EC" id="3.-.-.-" evidence="5"/>
<name>A0ABU9DU59_9BACL</name>
<evidence type="ECO:0000313" key="7">
    <source>
        <dbReference type="EMBL" id="MEK8132239.1"/>
    </source>
</evidence>
<comment type="similarity">
    <text evidence="5">Belongs to the metal hydrolase YfiT family.</text>
</comment>
<comment type="subcellular location">
    <subcellularLocation>
        <location evidence="5">Cytoplasm</location>
    </subcellularLocation>
</comment>
<protein>
    <recommendedName>
        <fullName evidence="5">Putative metal-dependent hydrolase WMW72_30505</fullName>
        <ecNumber evidence="5">3.-.-.-</ecNumber>
    </recommendedName>
</protein>
<keyword evidence="1 5" id="KW-0963">Cytoplasm</keyword>
<feature type="binding site" evidence="5">
    <location>
        <position position="65"/>
    </location>
    <ligand>
        <name>Zn(2+)</name>
        <dbReference type="ChEBI" id="CHEBI:29105"/>
    </ligand>
</feature>
<accession>A0ABU9DU59</accession>
<dbReference type="Pfam" id="PF12867">
    <property type="entry name" value="DinB_2"/>
    <property type="match status" value="1"/>
</dbReference>
<feature type="domain" description="DinB-like" evidence="6">
    <location>
        <begin position="32"/>
        <end position="165"/>
    </location>
</feature>
<organism evidence="7 8">
    <name type="scientific">Paenibacillus filicis</name>
    <dbReference type="NCBI Taxonomy" id="669464"/>
    <lineage>
        <taxon>Bacteria</taxon>
        <taxon>Bacillati</taxon>
        <taxon>Bacillota</taxon>
        <taxon>Bacilli</taxon>
        <taxon>Bacillales</taxon>
        <taxon>Paenibacillaceae</taxon>
        <taxon>Paenibacillus</taxon>
    </lineage>
</organism>
<keyword evidence="4 5" id="KW-0862">Zinc</keyword>
<dbReference type="SUPFAM" id="SSF109854">
    <property type="entry name" value="DinB/YfiT-like putative metalloenzymes"/>
    <property type="match status" value="1"/>
</dbReference>
<evidence type="ECO:0000313" key="8">
    <source>
        <dbReference type="Proteomes" id="UP001469365"/>
    </source>
</evidence>
<keyword evidence="3 5" id="KW-0378">Hydrolase</keyword>
<evidence type="ECO:0000256" key="4">
    <source>
        <dbReference type="ARBA" id="ARBA00022833"/>
    </source>
</evidence>
<sequence>MEALQFPIGRFQAPVQPDLDEIKGWIEDIRALPKDLRTELSKAAADKIDLPYRPGGWTVRQVVHHLADSHMNSFVRFKLALTEELPTIKPYREESWAELPDTLQAPVELSLGLLDQLHARWTLLLESLTPEELSRAFLHPDSGTVTLAQAIGTYAWHGRHHLAHIRLVTQTQGKQG</sequence>
<comment type="cofactor">
    <cofactor evidence="5">
        <name>Zn(2+)</name>
        <dbReference type="ChEBI" id="CHEBI:29105"/>
    </cofactor>
    <text evidence="5">Binds 1 zinc ion per subunit.</text>
</comment>
<keyword evidence="2 5" id="KW-0479">Metal-binding</keyword>
<dbReference type="HAMAP" id="MF_01256">
    <property type="entry name" value="YfiT_hydrol"/>
    <property type="match status" value="1"/>
</dbReference>
<comment type="function">
    <text evidence="5">Possible metal-dependent hydrolase.</text>
</comment>
<dbReference type="NCBIfam" id="NF009807">
    <property type="entry name" value="PRK13291.1"/>
    <property type="match status" value="1"/>
</dbReference>
<proteinExistence type="inferred from homology"/>
<gene>
    <name evidence="7" type="ORF">WMW72_30505</name>
</gene>
<evidence type="ECO:0000256" key="1">
    <source>
        <dbReference type="ARBA" id="ARBA00022490"/>
    </source>
</evidence>
<dbReference type="InterPro" id="IPR023774">
    <property type="entry name" value="Put_metal_dep_hydrolase_YfiT"/>
</dbReference>
<dbReference type="GO" id="GO:0016740">
    <property type="term" value="F:transferase activity"/>
    <property type="evidence" value="ECO:0007669"/>
    <property type="project" value="UniProtKB-KW"/>
</dbReference>
<keyword evidence="8" id="KW-1185">Reference proteome</keyword>
<feature type="binding site" evidence="5">
    <location>
        <position position="161"/>
    </location>
    <ligand>
        <name>Zn(2+)</name>
        <dbReference type="ChEBI" id="CHEBI:29105"/>
    </ligand>
</feature>
<evidence type="ECO:0000259" key="6">
    <source>
        <dbReference type="Pfam" id="PF12867"/>
    </source>
</evidence>
<dbReference type="InterPro" id="IPR024775">
    <property type="entry name" value="DinB-like"/>
</dbReference>
<comment type="caution">
    <text evidence="7">The sequence shown here is derived from an EMBL/GenBank/DDBJ whole genome shotgun (WGS) entry which is preliminary data.</text>
</comment>
<feature type="binding site" evidence="5">
    <location>
        <position position="157"/>
    </location>
    <ligand>
        <name>Zn(2+)</name>
        <dbReference type="ChEBI" id="CHEBI:29105"/>
    </ligand>
</feature>
<comment type="subunit">
    <text evidence="5">Homodimer.</text>
</comment>
<evidence type="ECO:0000256" key="3">
    <source>
        <dbReference type="ARBA" id="ARBA00022801"/>
    </source>
</evidence>